<comment type="caution">
    <text evidence="1">The sequence shown here is derived from an EMBL/GenBank/DDBJ whole genome shotgun (WGS) entry which is preliminary data.</text>
</comment>
<sequence>IPIRKTFDSFVENPPGTDLDLFESAKEEYLDNEEQINNPRNRFIVVEDYNIEEGFYCRFYEDDVRFDTGKPDFEGMFENYFSDTEESTGWQQILIVDMKDMKCYLIDKEIKYSKKEIKIK</sequence>
<protein>
    <submittedName>
        <fullName evidence="1">Uncharacterized protein</fullName>
    </submittedName>
</protein>
<reference evidence="1" key="1">
    <citation type="journal article" date="2015" name="Nature">
        <title>Complex archaea that bridge the gap between prokaryotes and eukaryotes.</title>
        <authorList>
            <person name="Spang A."/>
            <person name="Saw J.H."/>
            <person name="Jorgensen S.L."/>
            <person name="Zaremba-Niedzwiedzka K."/>
            <person name="Martijn J."/>
            <person name="Lind A.E."/>
            <person name="van Eijk R."/>
            <person name="Schleper C."/>
            <person name="Guy L."/>
            <person name="Ettema T.J."/>
        </authorList>
    </citation>
    <scope>NUCLEOTIDE SEQUENCE</scope>
</reference>
<accession>A0A0F8YJH5</accession>
<dbReference type="AlphaFoldDB" id="A0A0F8YJH5"/>
<gene>
    <name evidence="1" type="ORF">LCGC14_2812440</name>
</gene>
<name>A0A0F8YJH5_9ZZZZ</name>
<organism evidence="1">
    <name type="scientific">marine sediment metagenome</name>
    <dbReference type="NCBI Taxonomy" id="412755"/>
    <lineage>
        <taxon>unclassified sequences</taxon>
        <taxon>metagenomes</taxon>
        <taxon>ecological metagenomes</taxon>
    </lineage>
</organism>
<proteinExistence type="predicted"/>
<dbReference type="EMBL" id="LAZR01053075">
    <property type="protein sequence ID" value="KKK81542.1"/>
    <property type="molecule type" value="Genomic_DNA"/>
</dbReference>
<feature type="non-terminal residue" evidence="1">
    <location>
        <position position="1"/>
    </location>
</feature>
<evidence type="ECO:0000313" key="1">
    <source>
        <dbReference type="EMBL" id="KKK81542.1"/>
    </source>
</evidence>